<sequence length="65" mass="7373">MNEQQAIQAAKQIGLSIGEEITLQSDGQIMNSHKSRSNPYEHVDGWRVKRTGQDNWETEKIHGPV</sequence>
<accession>A0ABU2PEP0</accession>
<evidence type="ECO:0000313" key="1">
    <source>
        <dbReference type="EMBL" id="MDT0390621.1"/>
    </source>
</evidence>
<proteinExistence type="predicted"/>
<keyword evidence="2" id="KW-1185">Reference proteome</keyword>
<dbReference type="Proteomes" id="UP001183586">
    <property type="component" value="Unassembled WGS sequence"/>
</dbReference>
<dbReference type="EMBL" id="JAVREU010000012">
    <property type="protein sequence ID" value="MDT0390621.1"/>
    <property type="molecule type" value="Genomic_DNA"/>
</dbReference>
<evidence type="ECO:0000313" key="2">
    <source>
        <dbReference type="Proteomes" id="UP001183586"/>
    </source>
</evidence>
<name>A0ABU2PEP0_9ACTN</name>
<gene>
    <name evidence="1" type="ORF">RM641_24620</name>
</gene>
<organism evidence="1 2">
    <name type="scientific">Streptomyces dubilierae</name>
    <dbReference type="NCBI Taxonomy" id="3075533"/>
    <lineage>
        <taxon>Bacteria</taxon>
        <taxon>Bacillati</taxon>
        <taxon>Actinomycetota</taxon>
        <taxon>Actinomycetes</taxon>
        <taxon>Kitasatosporales</taxon>
        <taxon>Streptomycetaceae</taxon>
        <taxon>Streptomyces</taxon>
    </lineage>
</organism>
<protein>
    <submittedName>
        <fullName evidence="1">Uncharacterized protein</fullName>
    </submittedName>
</protein>
<dbReference type="RefSeq" id="WP_311685337.1">
    <property type="nucleotide sequence ID" value="NZ_JAVREU010000012.1"/>
</dbReference>
<reference evidence="2" key="1">
    <citation type="submission" date="2023-07" db="EMBL/GenBank/DDBJ databases">
        <title>30 novel species of actinomycetes from the DSMZ collection.</title>
        <authorList>
            <person name="Nouioui I."/>
        </authorList>
    </citation>
    <scope>NUCLEOTIDE SEQUENCE [LARGE SCALE GENOMIC DNA]</scope>
    <source>
        <strain evidence="2">DSM 41921</strain>
    </source>
</reference>
<comment type="caution">
    <text evidence="1">The sequence shown here is derived from an EMBL/GenBank/DDBJ whole genome shotgun (WGS) entry which is preliminary data.</text>
</comment>